<comment type="caution">
    <text evidence="1">The sequence shown here is derived from an EMBL/GenBank/DDBJ whole genome shotgun (WGS) entry which is preliminary data.</text>
</comment>
<organism evidence="1 2">
    <name type="scientific">Alcanivorax hongdengensis A-11-3</name>
    <dbReference type="NCBI Taxonomy" id="1177179"/>
    <lineage>
        <taxon>Bacteria</taxon>
        <taxon>Pseudomonadati</taxon>
        <taxon>Pseudomonadota</taxon>
        <taxon>Gammaproteobacteria</taxon>
        <taxon>Oceanospirillales</taxon>
        <taxon>Alcanivoracaceae</taxon>
        <taxon>Alcanivorax</taxon>
    </lineage>
</organism>
<accession>L0W7Y1</accession>
<keyword evidence="2" id="KW-1185">Reference proteome</keyword>
<dbReference type="EMBL" id="AMRJ01000038">
    <property type="protein sequence ID" value="EKF73011.1"/>
    <property type="molecule type" value="Genomic_DNA"/>
</dbReference>
<reference evidence="1 2" key="1">
    <citation type="journal article" date="2012" name="J. Bacteriol.">
        <title>Genome Sequence of the Alkane-Degrading Bacterium Alcanivorax hongdengensis Type Strain A-11-3.</title>
        <authorList>
            <person name="Lai Q."/>
            <person name="Shao Z."/>
        </authorList>
    </citation>
    <scope>NUCLEOTIDE SEQUENCE [LARGE SCALE GENOMIC DNA]</scope>
    <source>
        <strain evidence="1 2">A-11-3</strain>
    </source>
</reference>
<dbReference type="PANTHER" id="PTHR36849:SF1">
    <property type="entry name" value="CYTOPLASMIC PROTEIN"/>
    <property type="match status" value="1"/>
</dbReference>
<evidence type="ECO:0008006" key="3">
    <source>
        <dbReference type="Google" id="ProtNLM"/>
    </source>
</evidence>
<sequence length="131" mass="15534">MADQRTLRIDCKRAYDPPCAEDGYRLLVDRLWPRGIRKAEMKLDEWDRDLAPSDALRRWFNHDTEKWQTFYQNYQEELRHSLCHGRIRALLGHAENPGLTLLYAAHDSAHNNAVVLREFLLQQLAESYRPD</sequence>
<dbReference type="eggNOG" id="COG3189">
    <property type="taxonomic scope" value="Bacteria"/>
</dbReference>
<evidence type="ECO:0000313" key="2">
    <source>
        <dbReference type="Proteomes" id="UP000010164"/>
    </source>
</evidence>
<evidence type="ECO:0000313" key="1">
    <source>
        <dbReference type="EMBL" id="EKF73011.1"/>
    </source>
</evidence>
<name>L0W7Y1_9GAMM</name>
<dbReference type="AlphaFoldDB" id="L0W7Y1"/>
<protein>
    <recommendedName>
        <fullName evidence="3">Uroporphyrin-III C-methyltransferase</fullName>
    </recommendedName>
</protein>
<dbReference type="Pfam" id="PF22752">
    <property type="entry name" value="DUF488-N3i"/>
    <property type="match status" value="1"/>
</dbReference>
<proteinExistence type="predicted"/>
<gene>
    <name evidence="1" type="ORF">A11A3_15709</name>
</gene>
<dbReference type="STRING" id="1177179.A11A3_15709"/>
<dbReference type="RefSeq" id="WP_008930308.1">
    <property type="nucleotide sequence ID" value="NZ_AMRJ01000038.1"/>
</dbReference>
<dbReference type="PANTHER" id="PTHR36849">
    <property type="entry name" value="CYTOPLASMIC PROTEIN-RELATED"/>
    <property type="match status" value="1"/>
</dbReference>
<dbReference type="Proteomes" id="UP000010164">
    <property type="component" value="Unassembled WGS sequence"/>
</dbReference>
<dbReference type="OrthoDB" id="9790745at2"/>
<dbReference type="InterPro" id="IPR052552">
    <property type="entry name" value="YeaO-like"/>
</dbReference>
<dbReference type="PATRIC" id="fig|1177179.3.peg.3092"/>